<dbReference type="EC" id="1.17.1.4" evidence="4"/>
<dbReference type="GO" id="GO:0005506">
    <property type="term" value="F:iron ion binding"/>
    <property type="evidence" value="ECO:0007669"/>
    <property type="project" value="InterPro"/>
</dbReference>
<dbReference type="KEGG" id="sta:STHERM_c08120"/>
<dbReference type="Pfam" id="PF01315">
    <property type="entry name" value="Ald_Xan_dh_C"/>
    <property type="match status" value="1"/>
</dbReference>
<evidence type="ECO:0000313" key="4">
    <source>
        <dbReference type="EMBL" id="ADN01761.1"/>
    </source>
</evidence>
<dbReference type="InterPro" id="IPR008274">
    <property type="entry name" value="AldOxase/xan_DH_MoCoBD1"/>
</dbReference>
<dbReference type="EMBL" id="CP001698">
    <property type="protein sequence ID" value="ADN01761.1"/>
    <property type="molecule type" value="Genomic_DNA"/>
</dbReference>
<dbReference type="PaxDb" id="665571-STHERM_c08120"/>
<dbReference type="RefSeq" id="WP_013313602.1">
    <property type="nucleotide sequence ID" value="NC_014484.1"/>
</dbReference>
<feature type="domain" description="Aldehyde oxidase/xanthine dehydrogenase a/b hammerhead" evidence="3">
    <location>
        <begin position="11"/>
        <end position="114"/>
    </location>
</feature>
<proteinExistence type="predicted"/>
<evidence type="ECO:0000313" key="5">
    <source>
        <dbReference type="Proteomes" id="UP000001296"/>
    </source>
</evidence>
<organism evidence="4 5">
    <name type="scientific">Winmispira thermophila (strain ATCC 49972 / DSM 6192 / RI 19.B1)</name>
    <name type="common">Spirochaeta thermophila</name>
    <dbReference type="NCBI Taxonomy" id="665571"/>
    <lineage>
        <taxon>Bacteria</taxon>
        <taxon>Pseudomonadati</taxon>
        <taxon>Spirochaetota</taxon>
        <taxon>Spirochaetia</taxon>
        <taxon>Winmispirales</taxon>
        <taxon>Winmispiraceae</taxon>
        <taxon>Winmispira</taxon>
    </lineage>
</organism>
<dbReference type="SMART" id="SM01008">
    <property type="entry name" value="Ald_Xan_dh_C"/>
    <property type="match status" value="1"/>
</dbReference>
<protein>
    <submittedName>
        <fullName evidence="4">Xanthine dehydrogenase, molybdopterin binding subunit</fullName>
        <ecNumber evidence="4">1.17.1.4</ecNumber>
    </submittedName>
</protein>
<reference evidence="4 5" key="2">
    <citation type="journal article" date="2010" name="J. Bacteriol.">
        <title>Genome sequence of the polysaccharide-degrading, thermophilic anaerobe Spirochaeta thermophila DSM 6192.</title>
        <authorList>
            <person name="Angelov A."/>
            <person name="Liebl S."/>
            <person name="Ballschmiter M."/>
            <person name="Bomeke M."/>
            <person name="Lehmann R."/>
            <person name="Liesegang H."/>
            <person name="Daniel R."/>
            <person name="Liebl W."/>
        </authorList>
    </citation>
    <scope>NUCLEOTIDE SEQUENCE [LARGE SCALE GENOMIC DNA]</scope>
    <source>
        <strain evidence="5">ATCC 49972 / DSM 6192 / RI 19.B1</strain>
    </source>
</reference>
<dbReference type="Gene3D" id="3.30.365.10">
    <property type="entry name" value="Aldehyde oxidase/xanthine dehydrogenase, molybdopterin binding domain"/>
    <property type="match status" value="2"/>
</dbReference>
<dbReference type="HOGENOM" id="CLU_001681_2_3_12"/>
<dbReference type="SUPFAM" id="SSF56003">
    <property type="entry name" value="Molybdenum cofactor-binding domain"/>
    <property type="match status" value="1"/>
</dbReference>
<keyword evidence="1" id="KW-0500">Molybdenum</keyword>
<evidence type="ECO:0000256" key="2">
    <source>
        <dbReference type="ARBA" id="ARBA00023002"/>
    </source>
</evidence>
<evidence type="ECO:0000256" key="1">
    <source>
        <dbReference type="ARBA" id="ARBA00022505"/>
    </source>
</evidence>
<dbReference type="Proteomes" id="UP000001296">
    <property type="component" value="Chromosome"/>
</dbReference>
<evidence type="ECO:0000259" key="3">
    <source>
        <dbReference type="SMART" id="SM01008"/>
    </source>
</evidence>
<dbReference type="AlphaFoldDB" id="E0RRX4"/>
<keyword evidence="2 4" id="KW-0560">Oxidoreductase</keyword>
<dbReference type="PANTHER" id="PTHR11908">
    <property type="entry name" value="XANTHINE DEHYDROGENASE"/>
    <property type="match status" value="1"/>
</dbReference>
<dbReference type="SUPFAM" id="SSF54665">
    <property type="entry name" value="CO dehydrogenase molybdoprotein N-domain-like"/>
    <property type="match status" value="1"/>
</dbReference>
<sequence>MMLRDLRTVLTGGAAHPLDLSFPGMLHVGILRSTRAHAKIKEIQPPQDLPSTIGIIRAPDLPRPTLTILDEEIPLLAEDKVFYEGQPILLVVAPSSREMREILSRIQVTYEELPATVSPEEALGHQIAHVRTATRGPWEEEPETEIVQGRILVPSESLPPLREETIVAYLADGVLHIATTCPWPSLVRDTVAHVCGKPSSKIHVHLFREEHLYDADVLTPLLCSAYAAFVTCTTGRPCRLHLSPHEMSRYGSKAPSVLLQYTAWIARNAVRKVDLLISIDAGYIAPFSREMVDRAFSAILSLYRWKSMRLTIRAVRTNLLPTGFFAGLGDVPIARAVEDMMNHLALKAGVSPEEWRLTHLRGDPSFDALRTLVREATRKADFPRKFTVERLASKREALPFEPRRGMGLAVAGLWHGFFSFPERWRRAALSLSLETDGTLVVRSTHLPQHPELREVWTSLIKEYTGISEGKITFSFEGTSDLPAGGPSSMGRNVRLFTGLLVRACRELQQKRFRTPLPIHLSVYARGTRVKPTTQGYHLLPPSEKAWGVGMVEVRATPLTPVPRIVKIWLCIDAGRILSPEGLRRTLIQNTLTALSMRRSSWGSDLSPDVSLPNIEIHFFPSQNTVPLPAGNLPFALIPPALDLALLQLHGEGSTTLIQGEEHHVAHL</sequence>
<accession>E0RRX4</accession>
<dbReference type="Pfam" id="PF02738">
    <property type="entry name" value="MoCoBD_1"/>
    <property type="match status" value="1"/>
</dbReference>
<dbReference type="Gene3D" id="3.90.1170.50">
    <property type="entry name" value="Aldehyde oxidase/xanthine dehydrogenase, a/b hammerhead"/>
    <property type="match status" value="1"/>
</dbReference>
<reference key="1">
    <citation type="submission" date="2009-08" db="EMBL/GenBank/DDBJ databases">
        <title>The genome sequence of Spirochaeta thermophila DSM6192.</title>
        <authorList>
            <person name="Angelov A."/>
            <person name="Mientus M."/>
            <person name="Wittenberg S."/>
            <person name="Lehmann R."/>
            <person name="Liesegang H."/>
            <person name="Daniel R."/>
            <person name="Liebl W."/>
        </authorList>
    </citation>
    <scope>NUCLEOTIDE SEQUENCE</scope>
    <source>
        <strain>DSM 6192</strain>
    </source>
</reference>
<dbReference type="InterPro" id="IPR016208">
    <property type="entry name" value="Ald_Oxase/xanthine_DH-like"/>
</dbReference>
<dbReference type="PANTHER" id="PTHR11908:SF132">
    <property type="entry name" value="ALDEHYDE OXIDASE 1-RELATED"/>
    <property type="match status" value="1"/>
</dbReference>
<dbReference type="InterPro" id="IPR000674">
    <property type="entry name" value="Ald_Oxase/Xan_DH_a/b"/>
</dbReference>
<name>E0RRX4_WINT6</name>
<dbReference type="InterPro" id="IPR037165">
    <property type="entry name" value="AldOxase/xan_DH_Mopterin-bd_sf"/>
</dbReference>
<dbReference type="InterPro" id="IPR036856">
    <property type="entry name" value="Ald_Oxase/Xan_DH_a/b_sf"/>
</dbReference>
<dbReference type="GO" id="GO:0004854">
    <property type="term" value="F:xanthine dehydrogenase activity"/>
    <property type="evidence" value="ECO:0007669"/>
    <property type="project" value="UniProtKB-EC"/>
</dbReference>
<gene>
    <name evidence="4" type="ordered locus">STHERM_c08120</name>
</gene>
<dbReference type="eggNOG" id="COG1529">
    <property type="taxonomic scope" value="Bacteria"/>
</dbReference>